<dbReference type="PANTHER" id="PTHR34956:SF2">
    <property type="entry name" value="OS05G0397300 PROTEIN"/>
    <property type="match status" value="1"/>
</dbReference>
<gene>
    <name evidence="2" type="ORF">SHERM_13008</name>
</gene>
<dbReference type="OrthoDB" id="1081388at2759"/>
<accession>A0A9N7MSZ4</accession>
<comment type="caution">
    <text evidence="2">The sequence shown here is derived from an EMBL/GenBank/DDBJ whole genome shotgun (WGS) entry which is preliminary data.</text>
</comment>
<feature type="compositionally biased region" description="Polar residues" evidence="1">
    <location>
        <begin position="111"/>
        <end position="124"/>
    </location>
</feature>
<keyword evidence="3" id="KW-1185">Reference proteome</keyword>
<proteinExistence type="predicted"/>
<evidence type="ECO:0000313" key="3">
    <source>
        <dbReference type="Proteomes" id="UP001153555"/>
    </source>
</evidence>
<reference evidence="2" key="1">
    <citation type="submission" date="2019-12" db="EMBL/GenBank/DDBJ databases">
        <authorList>
            <person name="Scholes J."/>
        </authorList>
    </citation>
    <scope>NUCLEOTIDE SEQUENCE</scope>
</reference>
<evidence type="ECO:0000313" key="2">
    <source>
        <dbReference type="EMBL" id="CAA0812261.1"/>
    </source>
</evidence>
<name>A0A9N7MSZ4_STRHE</name>
<dbReference type="EMBL" id="CACSLK010009942">
    <property type="protein sequence ID" value="CAA0812261.1"/>
    <property type="molecule type" value="Genomic_DNA"/>
</dbReference>
<dbReference type="AlphaFoldDB" id="A0A9N7MSZ4"/>
<dbReference type="PANTHER" id="PTHR34956">
    <property type="entry name" value="OS05G0397300 PROTEIN"/>
    <property type="match status" value="1"/>
</dbReference>
<dbReference type="Proteomes" id="UP001153555">
    <property type="component" value="Unassembled WGS sequence"/>
</dbReference>
<organism evidence="2 3">
    <name type="scientific">Striga hermonthica</name>
    <name type="common">Purple witchweed</name>
    <name type="synonym">Buchnera hermonthica</name>
    <dbReference type="NCBI Taxonomy" id="68872"/>
    <lineage>
        <taxon>Eukaryota</taxon>
        <taxon>Viridiplantae</taxon>
        <taxon>Streptophyta</taxon>
        <taxon>Embryophyta</taxon>
        <taxon>Tracheophyta</taxon>
        <taxon>Spermatophyta</taxon>
        <taxon>Magnoliopsida</taxon>
        <taxon>eudicotyledons</taxon>
        <taxon>Gunneridae</taxon>
        <taxon>Pentapetalae</taxon>
        <taxon>asterids</taxon>
        <taxon>lamiids</taxon>
        <taxon>Lamiales</taxon>
        <taxon>Orobanchaceae</taxon>
        <taxon>Buchnereae</taxon>
        <taxon>Striga</taxon>
    </lineage>
</organism>
<evidence type="ECO:0000256" key="1">
    <source>
        <dbReference type="SAM" id="MobiDB-lite"/>
    </source>
</evidence>
<feature type="region of interest" description="Disordered" evidence="1">
    <location>
        <begin position="84"/>
        <end position="138"/>
    </location>
</feature>
<protein>
    <submittedName>
        <fullName evidence="2">Uncharacterized protein</fullName>
    </submittedName>
</protein>
<sequence>MEAALELEDDIFFKDLSKQISLLIMDDDDPLAQHPSLNLQALTHSIHPARQERPFLDYYHRQTNKNESKGTGVFIPRSSQFRRKNAKQGTRFITAASGNKSQRPFDRHSNEPPSISYSNNIDNPSSHDHHYSVNHKRF</sequence>